<sequence>MNSNLALIPLLIAGAFAHAADKNSHSTTLNQTELQQVEVRGDNKRARAAKSYSIASDGDLKDRVNLGLLGKANAFTSPITVVNYDEKVIHDTEARTLVDVVAKKDAATWQFGGETNTLTGLYFRGYQLDSRQFSVNGLAGMYGTQGTSSVQVASAQLIKGASTAVNGMDPEGAVSGSLNIETKKAADEGKHTTSFGLFSNSRGQGTFDLGERFGKDKQFGVRANGKLRHGATPRDGYSEDNKEFALNADYRGEKLRAAFDSVYSKRKVQGGRARIQDIQNTNGRLFDAPKGNTNLLPNWNRQNTRGQTNMLTFEYDTDNNFQISGGIGYNEARYYGTLISPTVTTTDSNQYNTNTARLTDQRFQTTSMNLTARGEFETGAVSHTWSAALDRIDRRRQTYRGTKAGSNKATIDGTGDITAQLTSFTANYPTTMESTPTLDTRIQVDSLALSDTMGFTDNRYRLTVGGRFQQVGQKNNTDQTKADANRFSPMLMAAWVPQPDLVVYGNYMEDLEPSGLSVDDTTGETTMAKPRVSRQFEIGVRKNWGSFVTTLNAFQIRRPGYWRGNTASGTDFSSSRAVAGDAQGIERNRGLEFNIYANLLNQTLRPSFGLMYLKSQIKDYPNFKDNLVSGVQVANPSVIVKAGVEWDMPYVDGLTLSGNVQYFGKSYQDTQKQYAFPSYTLVDIGARYKTKLGKNDLTVSTAVENLFNKAYWQVQRGQYDRSFAVLGMPRTYWLKAEYSF</sequence>
<protein>
    <submittedName>
        <fullName evidence="13">TonB-dependent siderophore receptor</fullName>
    </submittedName>
</protein>
<evidence type="ECO:0000256" key="6">
    <source>
        <dbReference type="ARBA" id="ARBA00023077"/>
    </source>
</evidence>
<dbReference type="AlphaFoldDB" id="A0A2P7TZR3"/>
<accession>A0A2P7TZR3</accession>
<feature type="signal peptide" evidence="11">
    <location>
        <begin position="1"/>
        <end position="19"/>
    </location>
</feature>
<dbReference type="RefSeq" id="WP_106741786.1">
    <property type="nucleotide sequence ID" value="NZ_PXYY01000042.1"/>
</dbReference>
<dbReference type="Proteomes" id="UP000241868">
    <property type="component" value="Unassembled WGS sequence"/>
</dbReference>
<evidence type="ECO:0000256" key="11">
    <source>
        <dbReference type="SAM" id="SignalP"/>
    </source>
</evidence>
<comment type="subcellular location">
    <subcellularLocation>
        <location evidence="1 10">Cell outer membrane</location>
        <topology evidence="1 10">Multi-pass membrane protein</topology>
    </subcellularLocation>
</comment>
<dbReference type="PANTHER" id="PTHR32552:SF82">
    <property type="entry name" value="FCUA PROTEIN"/>
    <property type="match status" value="1"/>
</dbReference>
<feature type="chain" id="PRO_5015172141" evidence="11">
    <location>
        <begin position="20"/>
        <end position="740"/>
    </location>
</feature>
<dbReference type="PROSITE" id="PS52016">
    <property type="entry name" value="TONB_DEPENDENT_REC_3"/>
    <property type="match status" value="1"/>
</dbReference>
<evidence type="ECO:0000256" key="10">
    <source>
        <dbReference type="PROSITE-ProRule" id="PRU01360"/>
    </source>
</evidence>
<evidence type="ECO:0000256" key="3">
    <source>
        <dbReference type="ARBA" id="ARBA00022448"/>
    </source>
</evidence>
<proteinExistence type="inferred from homology"/>
<evidence type="ECO:0000256" key="8">
    <source>
        <dbReference type="ARBA" id="ARBA00023170"/>
    </source>
</evidence>
<gene>
    <name evidence="13" type="ORF">C7N83_07675</name>
</gene>
<evidence type="ECO:0000256" key="7">
    <source>
        <dbReference type="ARBA" id="ARBA00023136"/>
    </source>
</evidence>
<dbReference type="PANTHER" id="PTHR32552">
    <property type="entry name" value="FERRICHROME IRON RECEPTOR-RELATED"/>
    <property type="match status" value="1"/>
</dbReference>
<evidence type="ECO:0000256" key="9">
    <source>
        <dbReference type="ARBA" id="ARBA00023237"/>
    </source>
</evidence>
<evidence type="ECO:0000259" key="12">
    <source>
        <dbReference type="Pfam" id="PF00593"/>
    </source>
</evidence>
<name>A0A2P7TZR3_9NEIS</name>
<evidence type="ECO:0000313" key="14">
    <source>
        <dbReference type="Proteomes" id="UP000241868"/>
    </source>
</evidence>
<keyword evidence="3 10" id="KW-0813">Transport</keyword>
<keyword evidence="7 10" id="KW-0472">Membrane</keyword>
<keyword evidence="11" id="KW-0732">Signal</keyword>
<dbReference type="Gene3D" id="2.170.130.10">
    <property type="entry name" value="TonB-dependent receptor, plug domain"/>
    <property type="match status" value="1"/>
</dbReference>
<evidence type="ECO:0000313" key="13">
    <source>
        <dbReference type="EMBL" id="PSJ80209.1"/>
    </source>
</evidence>
<keyword evidence="4 10" id="KW-1134">Transmembrane beta strand</keyword>
<evidence type="ECO:0000256" key="4">
    <source>
        <dbReference type="ARBA" id="ARBA00022452"/>
    </source>
</evidence>
<feature type="domain" description="TonB-dependent receptor-like beta-barrel" evidence="12">
    <location>
        <begin position="280"/>
        <end position="706"/>
    </location>
</feature>
<keyword evidence="6" id="KW-0798">TonB box</keyword>
<evidence type="ECO:0000256" key="1">
    <source>
        <dbReference type="ARBA" id="ARBA00004571"/>
    </source>
</evidence>
<organism evidence="13 14">
    <name type="scientific">Neisseria iguanae</name>
    <dbReference type="NCBI Taxonomy" id="90242"/>
    <lineage>
        <taxon>Bacteria</taxon>
        <taxon>Pseudomonadati</taxon>
        <taxon>Pseudomonadota</taxon>
        <taxon>Betaproteobacteria</taxon>
        <taxon>Neisseriales</taxon>
        <taxon>Neisseriaceae</taxon>
        <taxon>Neisseria</taxon>
    </lineage>
</organism>
<dbReference type="OrthoDB" id="8732650at2"/>
<dbReference type="GO" id="GO:0009279">
    <property type="term" value="C:cell outer membrane"/>
    <property type="evidence" value="ECO:0007669"/>
    <property type="project" value="UniProtKB-SubCell"/>
</dbReference>
<dbReference type="Pfam" id="PF00593">
    <property type="entry name" value="TonB_dep_Rec_b-barrel"/>
    <property type="match status" value="1"/>
</dbReference>
<comment type="similarity">
    <text evidence="2 10">Belongs to the TonB-dependent receptor family.</text>
</comment>
<dbReference type="GO" id="GO:0015344">
    <property type="term" value="F:siderophore uptake transmembrane transporter activity"/>
    <property type="evidence" value="ECO:0007669"/>
    <property type="project" value="TreeGrafter"/>
</dbReference>
<keyword evidence="9 10" id="KW-0998">Cell outer membrane</keyword>
<dbReference type="EMBL" id="PXYY01000042">
    <property type="protein sequence ID" value="PSJ80209.1"/>
    <property type="molecule type" value="Genomic_DNA"/>
</dbReference>
<keyword evidence="5 10" id="KW-0812">Transmembrane</keyword>
<dbReference type="CDD" id="cd01347">
    <property type="entry name" value="ligand_gated_channel"/>
    <property type="match status" value="1"/>
</dbReference>
<evidence type="ECO:0000256" key="2">
    <source>
        <dbReference type="ARBA" id="ARBA00009810"/>
    </source>
</evidence>
<keyword evidence="8 13" id="KW-0675">Receptor</keyword>
<dbReference type="SUPFAM" id="SSF56935">
    <property type="entry name" value="Porins"/>
    <property type="match status" value="1"/>
</dbReference>
<reference evidence="13 14" key="1">
    <citation type="submission" date="2018-03" db="EMBL/GenBank/DDBJ databases">
        <title>Neisseria weixii sp. nov., isolated from the intestinal contents of Tibetan Plateau pika (Ochotona curzoniae) in Yushu, Qinghai Province, China.</title>
        <authorList>
            <person name="Gui Z."/>
        </authorList>
    </citation>
    <scope>NUCLEOTIDE SEQUENCE [LARGE SCALE GENOMIC DNA]</scope>
    <source>
        <strain evidence="13 14">ATCC 51483</strain>
    </source>
</reference>
<keyword evidence="14" id="KW-1185">Reference proteome</keyword>
<dbReference type="InterPro" id="IPR000531">
    <property type="entry name" value="Beta-barrel_TonB"/>
</dbReference>
<dbReference type="Gene3D" id="2.40.170.20">
    <property type="entry name" value="TonB-dependent receptor, beta-barrel domain"/>
    <property type="match status" value="1"/>
</dbReference>
<evidence type="ECO:0000256" key="5">
    <source>
        <dbReference type="ARBA" id="ARBA00022692"/>
    </source>
</evidence>
<dbReference type="InterPro" id="IPR039426">
    <property type="entry name" value="TonB-dep_rcpt-like"/>
</dbReference>
<dbReference type="InterPro" id="IPR037066">
    <property type="entry name" value="Plug_dom_sf"/>
</dbReference>
<dbReference type="InterPro" id="IPR036942">
    <property type="entry name" value="Beta-barrel_TonB_sf"/>
</dbReference>
<comment type="caution">
    <text evidence="13">The sequence shown here is derived from an EMBL/GenBank/DDBJ whole genome shotgun (WGS) entry which is preliminary data.</text>
</comment>